<evidence type="ECO:0000256" key="3">
    <source>
        <dbReference type="ARBA" id="ARBA00022723"/>
    </source>
</evidence>
<dbReference type="GO" id="GO:0005525">
    <property type="term" value="F:GTP binding"/>
    <property type="evidence" value="ECO:0007669"/>
    <property type="project" value="UniProtKB-KW"/>
</dbReference>
<dbReference type="PANTHER" id="PTHR19136">
    <property type="entry name" value="MOLYBDENUM COFACTOR GUANYLYLTRANSFERASE"/>
    <property type="match status" value="1"/>
</dbReference>
<dbReference type="EMBL" id="KF900374">
    <property type="protein sequence ID" value="AIE92701.1"/>
    <property type="molecule type" value="Genomic_DNA"/>
</dbReference>
<keyword evidence="9" id="KW-0548">Nucleotidyltransferase</keyword>
<keyword evidence="3" id="KW-0479">Metal-binding</keyword>
<proteinExistence type="predicted"/>
<evidence type="ECO:0000256" key="4">
    <source>
        <dbReference type="ARBA" id="ARBA00022741"/>
    </source>
</evidence>
<dbReference type="CDD" id="cd02503">
    <property type="entry name" value="MobA"/>
    <property type="match status" value="1"/>
</dbReference>
<accession>A0A075FTA8</accession>
<dbReference type="SUPFAM" id="SSF53448">
    <property type="entry name" value="Nucleotide-diphospho-sugar transferases"/>
    <property type="match status" value="1"/>
</dbReference>
<evidence type="ECO:0000256" key="7">
    <source>
        <dbReference type="ARBA" id="ARBA00023150"/>
    </source>
</evidence>
<keyword evidence="1" id="KW-0963">Cytoplasm</keyword>
<protein>
    <submittedName>
        <fullName evidence="9">Molybdopterin guanine dinucleotide synthase (MobA)</fullName>
        <ecNumber evidence="9">2.7.7.77</ecNumber>
    </submittedName>
</protein>
<reference evidence="9" key="1">
    <citation type="journal article" date="2014" name="Genome Biol. Evol.">
        <title>Pangenome evidence for extensive interdomain horizontal transfer affecting lineage core and shell genes in uncultured planktonic thaumarchaeota and euryarchaeota.</title>
        <authorList>
            <person name="Deschamps P."/>
            <person name="Zivanovic Y."/>
            <person name="Moreira D."/>
            <person name="Rodriguez-Valera F."/>
            <person name="Lopez-Garcia P."/>
        </authorList>
    </citation>
    <scope>NUCLEOTIDE SEQUENCE</scope>
</reference>
<feature type="domain" description="MobA-like NTP transferase" evidence="8">
    <location>
        <begin position="19"/>
        <end position="167"/>
    </location>
</feature>
<keyword evidence="2 9" id="KW-0808">Transferase</keyword>
<dbReference type="AlphaFoldDB" id="A0A075FTA8"/>
<dbReference type="Pfam" id="PF12804">
    <property type="entry name" value="NTP_transf_3"/>
    <property type="match status" value="1"/>
</dbReference>
<evidence type="ECO:0000256" key="6">
    <source>
        <dbReference type="ARBA" id="ARBA00023134"/>
    </source>
</evidence>
<gene>
    <name evidence="9" type="primary">mobA</name>
</gene>
<name>A0A075FTA8_9EURY</name>
<evidence type="ECO:0000313" key="9">
    <source>
        <dbReference type="EMBL" id="AIE92701.1"/>
    </source>
</evidence>
<dbReference type="InterPro" id="IPR029044">
    <property type="entry name" value="Nucleotide-diphossugar_trans"/>
</dbReference>
<keyword evidence="7" id="KW-0501">Molybdenum cofactor biosynthesis</keyword>
<evidence type="ECO:0000256" key="1">
    <source>
        <dbReference type="ARBA" id="ARBA00022490"/>
    </source>
</evidence>
<evidence type="ECO:0000259" key="8">
    <source>
        <dbReference type="Pfam" id="PF12804"/>
    </source>
</evidence>
<evidence type="ECO:0000256" key="5">
    <source>
        <dbReference type="ARBA" id="ARBA00022842"/>
    </source>
</evidence>
<dbReference type="InterPro" id="IPR025877">
    <property type="entry name" value="MobA-like_NTP_Trfase"/>
</dbReference>
<dbReference type="PANTHER" id="PTHR19136:SF81">
    <property type="entry name" value="MOLYBDENUM COFACTOR GUANYLYLTRANSFERASE"/>
    <property type="match status" value="1"/>
</dbReference>
<organism evidence="9">
    <name type="scientific">uncultured marine group II/III euryarchaeote AD1000_26_F08</name>
    <dbReference type="NCBI Taxonomy" id="1457745"/>
    <lineage>
        <taxon>Archaea</taxon>
        <taxon>Methanobacteriati</taxon>
        <taxon>Methanobacteriota</taxon>
        <taxon>environmental samples</taxon>
    </lineage>
</organism>
<keyword evidence="6" id="KW-0342">GTP-binding</keyword>
<dbReference type="Gene3D" id="3.90.550.10">
    <property type="entry name" value="Spore Coat Polysaccharide Biosynthesis Protein SpsA, Chain A"/>
    <property type="match status" value="1"/>
</dbReference>
<dbReference type="InterPro" id="IPR013482">
    <property type="entry name" value="Molybde_CF_guanTrfase"/>
</dbReference>
<dbReference type="EC" id="2.7.7.77" evidence="9"/>
<dbReference type="GO" id="GO:0061603">
    <property type="term" value="F:molybdenum cofactor guanylyltransferase activity"/>
    <property type="evidence" value="ECO:0007669"/>
    <property type="project" value="UniProtKB-EC"/>
</dbReference>
<dbReference type="GO" id="GO:0006777">
    <property type="term" value="P:Mo-molybdopterin cofactor biosynthetic process"/>
    <property type="evidence" value="ECO:0007669"/>
    <property type="project" value="UniProtKB-KW"/>
</dbReference>
<sequence>MKSSTLCGGSTSCGDGMRALLLAGGRSSRMGRDKALVEVDGEACIARVAMALAEAGREPIRIAVAEPDDIELYGAVIDPSIQIEWVLDAEPHSGPIEAMIEAFEDPLVDEETIQLAPVDVPWVNSALFAGLEESLGPSDCLSMPSDGLWAHPLLALVRPEALVGRLKAGDRRPLHVQFAEMEHSVMLEEPSMLRNLNTPEDLE</sequence>
<keyword evidence="4" id="KW-0547">Nucleotide-binding</keyword>
<keyword evidence="5" id="KW-0460">Magnesium</keyword>
<evidence type="ECO:0000256" key="2">
    <source>
        <dbReference type="ARBA" id="ARBA00022679"/>
    </source>
</evidence>
<dbReference type="GO" id="GO:0046872">
    <property type="term" value="F:metal ion binding"/>
    <property type="evidence" value="ECO:0007669"/>
    <property type="project" value="UniProtKB-KW"/>
</dbReference>